<dbReference type="InterPro" id="IPR001387">
    <property type="entry name" value="Cro/C1-type_HTH"/>
</dbReference>
<dbReference type="Pfam" id="PF12844">
    <property type="entry name" value="HTH_19"/>
    <property type="match status" value="1"/>
</dbReference>
<name>A0ABY8EBN7_9FIRM</name>
<gene>
    <name evidence="2" type="ORF">P4S50_18995</name>
</gene>
<feature type="domain" description="HTH cro/C1-type" evidence="1">
    <location>
        <begin position="14"/>
        <end position="67"/>
    </location>
</feature>
<keyword evidence="3" id="KW-1185">Reference proteome</keyword>
<reference evidence="2 3" key="1">
    <citation type="submission" date="2023-03" db="EMBL/GenBank/DDBJ databases">
        <title>Complete genome sequence of Tepidibacter sp. SWIR-1, isolated from a deep-sea hydrothermal vent.</title>
        <authorList>
            <person name="Li X."/>
        </authorList>
    </citation>
    <scope>NUCLEOTIDE SEQUENCE [LARGE SCALE GENOMIC DNA]</scope>
    <source>
        <strain evidence="2 3">SWIR-1</strain>
    </source>
</reference>
<dbReference type="CDD" id="cd00093">
    <property type="entry name" value="HTH_XRE"/>
    <property type="match status" value="1"/>
</dbReference>
<dbReference type="SMART" id="SM00530">
    <property type="entry name" value="HTH_XRE"/>
    <property type="match status" value="1"/>
</dbReference>
<dbReference type="InterPro" id="IPR010982">
    <property type="entry name" value="Lambda_DNA-bd_dom_sf"/>
</dbReference>
<dbReference type="PROSITE" id="PS50943">
    <property type="entry name" value="HTH_CROC1"/>
    <property type="match status" value="1"/>
</dbReference>
<proteinExistence type="predicted"/>
<evidence type="ECO:0000313" key="3">
    <source>
        <dbReference type="Proteomes" id="UP001222800"/>
    </source>
</evidence>
<organism evidence="2 3">
    <name type="scientific">Tepidibacter hydrothermalis</name>
    <dbReference type="NCBI Taxonomy" id="3036126"/>
    <lineage>
        <taxon>Bacteria</taxon>
        <taxon>Bacillati</taxon>
        <taxon>Bacillota</taxon>
        <taxon>Clostridia</taxon>
        <taxon>Peptostreptococcales</taxon>
        <taxon>Peptostreptococcaceae</taxon>
        <taxon>Tepidibacter</taxon>
    </lineage>
</organism>
<accession>A0ABY8EBN7</accession>
<dbReference type="EMBL" id="CP120733">
    <property type="protein sequence ID" value="WFD10355.1"/>
    <property type="molecule type" value="Genomic_DNA"/>
</dbReference>
<dbReference type="Gene3D" id="1.10.260.40">
    <property type="entry name" value="lambda repressor-like DNA-binding domains"/>
    <property type="match status" value="1"/>
</dbReference>
<dbReference type="SUPFAM" id="SSF47413">
    <property type="entry name" value="lambda repressor-like DNA-binding domains"/>
    <property type="match status" value="1"/>
</dbReference>
<evidence type="ECO:0000259" key="1">
    <source>
        <dbReference type="PROSITE" id="PS50943"/>
    </source>
</evidence>
<evidence type="ECO:0000313" key="2">
    <source>
        <dbReference type="EMBL" id="WFD10355.1"/>
    </source>
</evidence>
<dbReference type="Proteomes" id="UP001222800">
    <property type="component" value="Chromosome"/>
</dbReference>
<dbReference type="RefSeq" id="WP_277732330.1">
    <property type="nucleotide sequence ID" value="NZ_CP120733.1"/>
</dbReference>
<protein>
    <submittedName>
        <fullName evidence="2">Helix-turn-helix domain-containing protein</fullName>
    </submittedName>
</protein>
<sequence length="150" mass="17728">MNKEEVIDIVSRKLKLVRTEYNFSQDKMAEVIGISKKTLVQIEKERNSLSWSTCIAVCSIFNESEILKMSFGEEPVKLVQVVALGKMYFPKNKTGGGKIWWKDVEKTDCFRIQQNIITFHYRILDDKNYRLYSSFDKEYIYEKFKSLIDQ</sequence>